<sequence length="109" mass="12824">MLWLKSSFTFYLLFALFYAKTFAKPYVDRKASHQRNDLSFVHTFDTRETCMDRCRQQCTQQHSEDLMMPRWLCTLQDDGGTMMLENEETSFSFSTNTLLISIPAELISN</sequence>
<dbReference type="WBParaSite" id="MBELARI_LOCUS2100">
    <property type="protein sequence ID" value="MBELARI_LOCUS2100"/>
    <property type="gene ID" value="MBELARI_LOCUS2100"/>
</dbReference>
<evidence type="ECO:0000313" key="2">
    <source>
        <dbReference type="Proteomes" id="UP000887575"/>
    </source>
</evidence>
<keyword evidence="2" id="KW-1185">Reference proteome</keyword>
<feature type="signal peptide" evidence="1">
    <location>
        <begin position="1"/>
        <end position="23"/>
    </location>
</feature>
<evidence type="ECO:0008006" key="5">
    <source>
        <dbReference type="Google" id="ProtNLM"/>
    </source>
</evidence>
<evidence type="ECO:0000313" key="3">
    <source>
        <dbReference type="WBParaSite" id="MBELARI_LOCUS16321"/>
    </source>
</evidence>
<organism evidence="2 3">
    <name type="scientific">Mesorhabditis belari</name>
    <dbReference type="NCBI Taxonomy" id="2138241"/>
    <lineage>
        <taxon>Eukaryota</taxon>
        <taxon>Metazoa</taxon>
        <taxon>Ecdysozoa</taxon>
        <taxon>Nematoda</taxon>
        <taxon>Chromadorea</taxon>
        <taxon>Rhabditida</taxon>
        <taxon>Rhabditina</taxon>
        <taxon>Rhabditomorpha</taxon>
        <taxon>Rhabditoidea</taxon>
        <taxon>Rhabditidae</taxon>
        <taxon>Mesorhabditinae</taxon>
        <taxon>Mesorhabditis</taxon>
    </lineage>
</organism>
<dbReference type="AlphaFoldDB" id="A0AAF3ERP5"/>
<feature type="chain" id="PRO_5041856417" description="Apple domain-containing protein" evidence="1">
    <location>
        <begin position="24"/>
        <end position="109"/>
    </location>
</feature>
<proteinExistence type="predicted"/>
<protein>
    <recommendedName>
        <fullName evidence="5">Apple domain-containing protein</fullName>
    </recommendedName>
</protein>
<evidence type="ECO:0000313" key="4">
    <source>
        <dbReference type="WBParaSite" id="MBELARI_LOCUS2100"/>
    </source>
</evidence>
<keyword evidence="1" id="KW-0732">Signal</keyword>
<evidence type="ECO:0000256" key="1">
    <source>
        <dbReference type="SAM" id="SignalP"/>
    </source>
</evidence>
<name>A0AAF3ERP5_9BILA</name>
<reference evidence="3 4" key="1">
    <citation type="submission" date="2024-02" db="UniProtKB">
        <authorList>
            <consortium name="WormBaseParasite"/>
        </authorList>
    </citation>
    <scope>IDENTIFICATION</scope>
</reference>
<dbReference type="WBParaSite" id="MBELARI_LOCUS16321">
    <property type="protein sequence ID" value="MBELARI_LOCUS16321"/>
    <property type="gene ID" value="MBELARI_LOCUS16321"/>
</dbReference>
<dbReference type="Proteomes" id="UP000887575">
    <property type="component" value="Unassembled WGS sequence"/>
</dbReference>
<accession>A0AAF3ERP5</accession>